<proteinExistence type="predicted"/>
<dbReference type="SUPFAM" id="SSF51101">
    <property type="entry name" value="Mannose-binding lectins"/>
    <property type="match status" value="1"/>
</dbReference>
<dbReference type="PROSITE" id="PS51752">
    <property type="entry name" value="JACALIN_LECTIN"/>
    <property type="match status" value="1"/>
</dbReference>
<feature type="domain" description="Jacalin-type lectin" evidence="2">
    <location>
        <begin position="1"/>
        <end position="101"/>
    </location>
</feature>
<dbReference type="InterPro" id="IPR001229">
    <property type="entry name" value="Jacalin-like_lectin_dom"/>
</dbReference>
<name>A0A397SHS8_9GLOM</name>
<evidence type="ECO:0000313" key="3">
    <source>
        <dbReference type="EMBL" id="RIA82044.1"/>
    </source>
</evidence>
<evidence type="ECO:0000256" key="1">
    <source>
        <dbReference type="SAM" id="Phobius"/>
    </source>
</evidence>
<dbReference type="Proteomes" id="UP000265703">
    <property type="component" value="Unassembled WGS sequence"/>
</dbReference>
<protein>
    <recommendedName>
        <fullName evidence="2">Jacalin-type lectin domain-containing protein</fullName>
    </recommendedName>
</protein>
<reference evidence="3 4" key="1">
    <citation type="submission" date="2018-06" db="EMBL/GenBank/DDBJ databases">
        <title>Comparative genomics reveals the genomic features of Rhizophagus irregularis, R. cerebriforme, R. diaphanum and Gigaspora rosea, and their symbiotic lifestyle signature.</title>
        <authorList>
            <person name="Morin E."/>
            <person name="San Clemente H."/>
            <person name="Chen E.C.H."/>
            <person name="De La Providencia I."/>
            <person name="Hainaut M."/>
            <person name="Kuo A."/>
            <person name="Kohler A."/>
            <person name="Murat C."/>
            <person name="Tang N."/>
            <person name="Roy S."/>
            <person name="Loubradou J."/>
            <person name="Henrissat B."/>
            <person name="Grigoriev I.V."/>
            <person name="Corradi N."/>
            <person name="Roux C."/>
            <person name="Martin F.M."/>
        </authorList>
    </citation>
    <scope>NUCLEOTIDE SEQUENCE [LARGE SCALE GENOMIC DNA]</scope>
    <source>
        <strain evidence="3 4">DAOM 227022</strain>
    </source>
</reference>
<dbReference type="EMBL" id="QKYT01000710">
    <property type="protein sequence ID" value="RIA82044.1"/>
    <property type="molecule type" value="Genomic_DNA"/>
</dbReference>
<keyword evidence="4" id="KW-1185">Reference proteome</keyword>
<keyword evidence="1" id="KW-1133">Transmembrane helix</keyword>
<feature type="transmembrane region" description="Helical" evidence="1">
    <location>
        <begin position="124"/>
        <end position="147"/>
    </location>
</feature>
<comment type="caution">
    <text evidence="3">The sequence shown here is derived from an EMBL/GenBank/DDBJ whole genome shotgun (WGS) entry which is preliminary data.</text>
</comment>
<evidence type="ECO:0000259" key="2">
    <source>
        <dbReference type="PROSITE" id="PS51752"/>
    </source>
</evidence>
<organism evidence="3 4">
    <name type="scientific">Glomus cerebriforme</name>
    <dbReference type="NCBI Taxonomy" id="658196"/>
    <lineage>
        <taxon>Eukaryota</taxon>
        <taxon>Fungi</taxon>
        <taxon>Fungi incertae sedis</taxon>
        <taxon>Mucoromycota</taxon>
        <taxon>Glomeromycotina</taxon>
        <taxon>Glomeromycetes</taxon>
        <taxon>Glomerales</taxon>
        <taxon>Glomeraceae</taxon>
        <taxon>Glomus</taxon>
    </lineage>
</organism>
<keyword evidence="1" id="KW-0472">Membrane</keyword>
<dbReference type="AlphaFoldDB" id="A0A397SHS8"/>
<dbReference type="InterPro" id="IPR036404">
    <property type="entry name" value="Jacalin-like_lectin_dom_sf"/>
</dbReference>
<dbReference type="Pfam" id="PF01419">
    <property type="entry name" value="Jacalin"/>
    <property type="match status" value="1"/>
</dbReference>
<accession>A0A397SHS8</accession>
<sequence length="164" mass="17820">MDGISHDYVGNKYGGNGSGRQSYTFSDDEQISRISGRYGKYLNYTAIVKYLEISSQKRTYRFGTPSGDTLDTTFILPGGAMTVIYGSGGIYMDSIGTYAIEEVIQPTVTETITLSSSTSQDHSLIIALSCTVGILGLCLLVTVGILWRKFHVSKGTPLPVMSYN</sequence>
<dbReference type="Gene3D" id="2.100.10.30">
    <property type="entry name" value="Jacalin-like lectin domain"/>
    <property type="match status" value="1"/>
</dbReference>
<evidence type="ECO:0000313" key="4">
    <source>
        <dbReference type="Proteomes" id="UP000265703"/>
    </source>
</evidence>
<gene>
    <name evidence="3" type="ORF">C1645_789136</name>
</gene>
<dbReference type="OrthoDB" id="2324352at2759"/>
<keyword evidence="1" id="KW-0812">Transmembrane</keyword>